<evidence type="ECO:0000256" key="3">
    <source>
        <dbReference type="ARBA" id="ARBA00007811"/>
    </source>
</evidence>
<keyword evidence="12 16" id="KW-0472">Membrane</keyword>
<name>A0A7R8XEQ1_9CRUS</name>
<dbReference type="EC" id="4.2.1.134" evidence="4 16"/>
<comment type="similarity">
    <text evidence="3 16">Belongs to the very long-chain fatty acids dehydratase HACD family.</text>
</comment>
<dbReference type="UniPathway" id="UPA00094"/>
<evidence type="ECO:0000256" key="11">
    <source>
        <dbReference type="ARBA" id="ARBA00023098"/>
    </source>
</evidence>
<comment type="similarity">
    <text evidence="15">Belongs to the p23/wos2 family.</text>
</comment>
<dbReference type="Pfam" id="PF04969">
    <property type="entry name" value="CS"/>
    <property type="match status" value="1"/>
</dbReference>
<keyword evidence="5 16" id="KW-0444">Lipid biosynthesis</keyword>
<comment type="caution">
    <text evidence="16">Lacks conserved residue(s) required for the propagation of feature annotation.</text>
</comment>
<dbReference type="Proteomes" id="UP000677054">
    <property type="component" value="Unassembled WGS sequence"/>
</dbReference>
<dbReference type="SUPFAM" id="SSF49764">
    <property type="entry name" value="HSP20-like chaperones"/>
    <property type="match status" value="1"/>
</dbReference>
<evidence type="ECO:0000256" key="1">
    <source>
        <dbReference type="ARBA" id="ARBA00004477"/>
    </source>
</evidence>
<keyword evidence="14 16" id="KW-0456">Lyase</keyword>
<dbReference type="AlphaFoldDB" id="A0A7R8XEQ1"/>
<dbReference type="FunFam" id="2.60.40.790:FF:000013">
    <property type="entry name" value="Very-long-chain (3R)-3-hydroxyacyl-CoA dehydratase"/>
    <property type="match status" value="1"/>
</dbReference>
<evidence type="ECO:0000313" key="19">
    <source>
        <dbReference type="Proteomes" id="UP000677054"/>
    </source>
</evidence>
<evidence type="ECO:0000256" key="7">
    <source>
        <dbReference type="ARBA" id="ARBA00022824"/>
    </source>
</evidence>
<dbReference type="GO" id="GO:0030148">
    <property type="term" value="P:sphingolipid biosynthetic process"/>
    <property type="evidence" value="ECO:0007669"/>
    <property type="project" value="TreeGrafter"/>
</dbReference>
<sequence length="376" mass="44466">MAASSDPSPVRCPFVYWAQSASQITLKVELKDSTKPKWNLGEKEVEFEALGTGAHGESRYTFKLSLYKAIVPQECKVKVSERQVDIVLQKKKEKDWWDRLLAFGQGKPQWLKVDFDKWKSEDDEEEENRKRDIFEDYPSIYDDLKNKELGPPFVQNWQKLYLFMYNLWQWIAFMYILIVLGLRYLRDGPDSFEYAWMGVGKTAKFATLMQVLEVIHPLWGIAKGKPLNAFIQLGGRSVILFLQLDAEPRLQIKPVVFYILVTYALIEVVRYPYYMFHVYGINFPLLTWLRYTMWIPLYPLGFICEGVIFLRGIPYFEETGKYTVSLPNSWNWSFHFPNVVRIYLLLFFIPVMYAMMMHMYRQRKRILGPHTKSHSS</sequence>
<keyword evidence="7 16" id="KW-0256">Endoplasmic reticulum</keyword>
<evidence type="ECO:0000256" key="15">
    <source>
        <dbReference type="ARBA" id="ARBA00025733"/>
    </source>
</evidence>
<reference evidence="18" key="1">
    <citation type="submission" date="2020-11" db="EMBL/GenBank/DDBJ databases">
        <authorList>
            <person name="Tran Van P."/>
        </authorList>
    </citation>
    <scope>NUCLEOTIDE SEQUENCE</scope>
</reference>
<accession>A0A7R8XEQ1</accession>
<evidence type="ECO:0000256" key="12">
    <source>
        <dbReference type="ARBA" id="ARBA00023136"/>
    </source>
</evidence>
<evidence type="ECO:0000256" key="14">
    <source>
        <dbReference type="ARBA" id="ARBA00023239"/>
    </source>
</evidence>
<feature type="transmembrane region" description="Helical" evidence="16">
    <location>
        <begin position="167"/>
        <end position="185"/>
    </location>
</feature>
<keyword evidence="10" id="KW-0175">Coiled coil</keyword>
<comment type="function">
    <text evidence="16">Catalyzes the third of the four reactions of the long-chain fatty acids elongation cycle. This endoplasmic reticulum-bound enzymatic process, allows the addition of two carbons to the chain of long- and very long-chain fatty acids/VLCFAs per cycle. This enzyme catalyzes the dehydration of the 3-hydroxyacyl-CoA intermediate into trans-2,3-enoyl-CoA, within each cycle of fatty acid elongation. Thereby, it participates to the production of VLCFAs of different chain lengths that are involved in multiple biological processes as precursors of membrane lipids and lipid mediators.</text>
</comment>
<evidence type="ECO:0000256" key="2">
    <source>
        <dbReference type="ARBA" id="ARBA00005194"/>
    </source>
</evidence>
<evidence type="ECO:0000259" key="17">
    <source>
        <dbReference type="PROSITE" id="PS51203"/>
    </source>
</evidence>
<dbReference type="PANTHER" id="PTHR11035">
    <property type="entry name" value="VERY-LONG-CHAIN (3R)-3-HYDROXYACYL-COA DEHYDRATASE"/>
    <property type="match status" value="1"/>
</dbReference>
<gene>
    <name evidence="18" type="ORF">DSTB1V02_LOCUS8065</name>
</gene>
<dbReference type="CDD" id="cd06465">
    <property type="entry name" value="p23_hB-ind1_like"/>
    <property type="match status" value="1"/>
</dbReference>
<keyword evidence="19" id="KW-1185">Reference proteome</keyword>
<dbReference type="Pfam" id="PF04387">
    <property type="entry name" value="PTPLA"/>
    <property type="match status" value="1"/>
</dbReference>
<dbReference type="InterPro" id="IPR007052">
    <property type="entry name" value="CS_dom"/>
</dbReference>
<dbReference type="PANTHER" id="PTHR11035:SF35">
    <property type="entry name" value="VERY-LONG-CHAIN (3R)-3-HYDROXYACYL-COA DEHYDRATASE"/>
    <property type="match status" value="1"/>
</dbReference>
<dbReference type="GO" id="GO:0102158">
    <property type="term" value="F:very-long-chain (3R)-3-hydroxyacyl-CoA dehydratase activity"/>
    <property type="evidence" value="ECO:0007669"/>
    <property type="project" value="UniProtKB-EC"/>
</dbReference>
<comment type="catalytic activity">
    <reaction evidence="16">
        <text>a very-long-chain (3R)-3-hydroxyacyl-CoA = a very-long-chain (2E)-enoyl-CoA + H2O</text>
        <dbReference type="Rhea" id="RHEA:45812"/>
        <dbReference type="ChEBI" id="CHEBI:15377"/>
        <dbReference type="ChEBI" id="CHEBI:83728"/>
        <dbReference type="ChEBI" id="CHEBI:85440"/>
        <dbReference type="EC" id="4.2.1.134"/>
    </reaction>
</comment>
<evidence type="ECO:0000256" key="6">
    <source>
        <dbReference type="ARBA" id="ARBA00022692"/>
    </source>
</evidence>
<dbReference type="InterPro" id="IPR007482">
    <property type="entry name" value="Tyr_Pase-like_PTPLA"/>
</dbReference>
<evidence type="ECO:0000256" key="4">
    <source>
        <dbReference type="ARBA" id="ARBA00013122"/>
    </source>
</evidence>
<feature type="transmembrane region" description="Helical" evidence="16">
    <location>
        <begin position="294"/>
        <end position="316"/>
    </location>
</feature>
<dbReference type="Gene3D" id="2.60.40.790">
    <property type="match status" value="1"/>
</dbReference>
<dbReference type="OrthoDB" id="2157530at2759"/>
<evidence type="ECO:0000256" key="13">
    <source>
        <dbReference type="ARBA" id="ARBA00023160"/>
    </source>
</evidence>
<comment type="subcellular location">
    <subcellularLocation>
        <location evidence="1 16">Endoplasmic reticulum membrane</location>
        <topology evidence="1 16">Multi-pass membrane protein</topology>
    </subcellularLocation>
</comment>
<keyword evidence="9 16" id="KW-1133">Transmembrane helix</keyword>
<feature type="domain" description="CS" evidence="17">
    <location>
        <begin position="10"/>
        <end position="101"/>
    </location>
</feature>
<protein>
    <recommendedName>
        <fullName evidence="4 16">Very-long-chain (3R)-3-hydroxyacyl-CoA dehydratase</fullName>
        <ecNumber evidence="4 16">4.2.1.134</ecNumber>
    </recommendedName>
</protein>
<keyword evidence="8 16" id="KW-0276">Fatty acid metabolism</keyword>
<dbReference type="EMBL" id="CAJPEV010001759">
    <property type="protein sequence ID" value="CAG0894220.1"/>
    <property type="molecule type" value="Genomic_DNA"/>
</dbReference>
<proteinExistence type="inferred from homology"/>
<keyword evidence="11 16" id="KW-0443">Lipid metabolism</keyword>
<dbReference type="PROSITE" id="PS51203">
    <property type="entry name" value="CS"/>
    <property type="match status" value="1"/>
</dbReference>
<feature type="transmembrane region" description="Helical" evidence="16">
    <location>
        <begin position="336"/>
        <end position="356"/>
    </location>
</feature>
<feature type="transmembrane region" description="Helical" evidence="16">
    <location>
        <begin position="255"/>
        <end position="273"/>
    </location>
</feature>
<evidence type="ECO:0000256" key="16">
    <source>
        <dbReference type="RuleBase" id="RU363109"/>
    </source>
</evidence>
<dbReference type="GO" id="GO:0042761">
    <property type="term" value="P:very long-chain fatty acid biosynthetic process"/>
    <property type="evidence" value="ECO:0007669"/>
    <property type="project" value="TreeGrafter"/>
</dbReference>
<dbReference type="EMBL" id="LR901276">
    <property type="protein sequence ID" value="CAD7248245.1"/>
    <property type="molecule type" value="Genomic_DNA"/>
</dbReference>
<evidence type="ECO:0000313" key="18">
    <source>
        <dbReference type="EMBL" id="CAD7248245.1"/>
    </source>
</evidence>
<evidence type="ECO:0000256" key="9">
    <source>
        <dbReference type="ARBA" id="ARBA00022989"/>
    </source>
</evidence>
<dbReference type="GO" id="GO:0005789">
    <property type="term" value="C:endoplasmic reticulum membrane"/>
    <property type="evidence" value="ECO:0007669"/>
    <property type="project" value="UniProtKB-SubCell"/>
</dbReference>
<evidence type="ECO:0000256" key="10">
    <source>
        <dbReference type="ARBA" id="ARBA00023054"/>
    </source>
</evidence>
<organism evidence="18">
    <name type="scientific">Darwinula stevensoni</name>
    <dbReference type="NCBI Taxonomy" id="69355"/>
    <lineage>
        <taxon>Eukaryota</taxon>
        <taxon>Metazoa</taxon>
        <taxon>Ecdysozoa</taxon>
        <taxon>Arthropoda</taxon>
        <taxon>Crustacea</taxon>
        <taxon>Oligostraca</taxon>
        <taxon>Ostracoda</taxon>
        <taxon>Podocopa</taxon>
        <taxon>Podocopida</taxon>
        <taxon>Darwinulocopina</taxon>
        <taxon>Darwinuloidea</taxon>
        <taxon>Darwinulidae</taxon>
        <taxon>Darwinula</taxon>
    </lineage>
</organism>
<keyword evidence="13 16" id="KW-0275">Fatty acid biosynthesis</keyword>
<dbReference type="InterPro" id="IPR008978">
    <property type="entry name" value="HSP20-like_chaperone"/>
</dbReference>
<evidence type="ECO:0000256" key="8">
    <source>
        <dbReference type="ARBA" id="ARBA00022832"/>
    </source>
</evidence>
<comment type="pathway">
    <text evidence="2 16">Lipid metabolism; fatty acid biosynthesis.</text>
</comment>
<keyword evidence="6 16" id="KW-0812">Transmembrane</keyword>
<evidence type="ECO:0000256" key="5">
    <source>
        <dbReference type="ARBA" id="ARBA00022516"/>
    </source>
</evidence>
<dbReference type="GO" id="GO:0030497">
    <property type="term" value="P:fatty acid elongation"/>
    <property type="evidence" value="ECO:0007669"/>
    <property type="project" value="TreeGrafter"/>
</dbReference>